<dbReference type="EMBL" id="JMTM01000007">
    <property type="protein sequence ID" value="OAZ05388.1"/>
    <property type="molecule type" value="Genomic_DNA"/>
</dbReference>
<feature type="transmembrane region" description="Helical" evidence="7">
    <location>
        <begin position="74"/>
        <end position="92"/>
    </location>
</feature>
<keyword evidence="4 7" id="KW-0812">Transmembrane</keyword>
<evidence type="ECO:0000256" key="7">
    <source>
        <dbReference type="SAM" id="Phobius"/>
    </source>
</evidence>
<evidence type="ECO:0000256" key="6">
    <source>
        <dbReference type="ARBA" id="ARBA00023136"/>
    </source>
</evidence>
<dbReference type="PATRIC" id="fig|29536.5.peg.194"/>
<sequence>MHFELSERKFLLLIVDILVVLGALYLVSKVFHFTYFVFSAATYYWPIVFAIYLLLFGAVFEMYNLQVASHPFQVLKSTILTTTATVLVYLLTPFLSPHLPESRLQLIGFYAIVFLALYLWRFFYVKFLATNRFVQNVVLICDKGQLEQLVVDLEDADPYYRIIGFVNSDLSNKKEQKRTLKKEIPVALLTKFVTRSGVSEIVVASQKTDGITTELYQQLLHLLESGKSIREYVHVYENKTQRIPVHQIAEDFYRFFPFSRSNQNKLYLYQVRLFELLFSFIGIVIGALLVPFLVVANWFWNQGPLFYTQERVGKDGALFKIYKFRSMVKNAEKHGAVFSSIGDARVTPFGKFLRKTRIDEIPQFLNILKGEMGVIGPRPERPMFVQEISAIMPFYETRHIIKPGLTGWAQVNYNYGESIEESLVKLQYDLYYIKHRSIFIDVSIIFKTISTVLFYRGQ</sequence>
<evidence type="ECO:0000256" key="5">
    <source>
        <dbReference type="ARBA" id="ARBA00022989"/>
    </source>
</evidence>
<dbReference type="Pfam" id="PF02397">
    <property type="entry name" value="Bac_transf"/>
    <property type="match status" value="1"/>
</dbReference>
<feature type="domain" description="Bacterial sugar transferase" evidence="8">
    <location>
        <begin position="272"/>
        <end position="453"/>
    </location>
</feature>
<evidence type="ECO:0000256" key="4">
    <source>
        <dbReference type="ARBA" id="ARBA00022692"/>
    </source>
</evidence>
<feature type="transmembrane region" description="Helical" evidence="7">
    <location>
        <begin position="273"/>
        <end position="300"/>
    </location>
</feature>
<dbReference type="NCBIfam" id="TIGR03025">
    <property type="entry name" value="EPS_sugtrans"/>
    <property type="match status" value="1"/>
</dbReference>
<keyword evidence="3 9" id="KW-0808">Transferase</keyword>
<keyword evidence="5 7" id="KW-1133">Transmembrane helix</keyword>
<accession>A0A199XUE5</accession>
<dbReference type="InterPro" id="IPR017475">
    <property type="entry name" value="EPS_sugar_tfrase"/>
</dbReference>
<evidence type="ECO:0000256" key="1">
    <source>
        <dbReference type="ARBA" id="ARBA00004141"/>
    </source>
</evidence>
<comment type="caution">
    <text evidence="9">The sequence shown here is derived from an EMBL/GenBank/DDBJ whole genome shotgun (WGS) entry which is preliminary data.</text>
</comment>
<evidence type="ECO:0000256" key="3">
    <source>
        <dbReference type="ARBA" id="ARBA00022679"/>
    </source>
</evidence>
<keyword evidence="6 7" id="KW-0472">Membrane</keyword>
<name>A0A199XUE5_9FLAO</name>
<feature type="transmembrane region" description="Helical" evidence="7">
    <location>
        <begin position="43"/>
        <end position="62"/>
    </location>
</feature>
<feature type="transmembrane region" description="Helical" evidence="7">
    <location>
        <begin position="12"/>
        <end position="37"/>
    </location>
</feature>
<reference evidence="9 10" key="1">
    <citation type="submission" date="2016-06" db="EMBL/GenBank/DDBJ databases">
        <title>Draft genome sequence of Flavobacterium succinicans strain DD5b.</title>
        <authorList>
            <person name="Poehlein A."/>
            <person name="Daniel R."/>
            <person name="Simeonova D.D."/>
        </authorList>
    </citation>
    <scope>NUCLEOTIDE SEQUENCE [LARGE SCALE GENOMIC DNA]</scope>
    <source>
        <strain evidence="9 10">DD5b</strain>
    </source>
</reference>
<dbReference type="GO" id="GO:0016780">
    <property type="term" value="F:phosphotransferase activity, for other substituted phosphate groups"/>
    <property type="evidence" value="ECO:0007669"/>
    <property type="project" value="TreeGrafter"/>
</dbReference>
<evidence type="ECO:0000313" key="10">
    <source>
        <dbReference type="Proteomes" id="UP000093807"/>
    </source>
</evidence>
<evidence type="ECO:0000256" key="2">
    <source>
        <dbReference type="ARBA" id="ARBA00006464"/>
    </source>
</evidence>
<feature type="transmembrane region" description="Helical" evidence="7">
    <location>
        <begin position="104"/>
        <end position="123"/>
    </location>
</feature>
<dbReference type="EC" id="2.7.8.40" evidence="9"/>
<evidence type="ECO:0000313" key="9">
    <source>
        <dbReference type="EMBL" id="OAZ05388.1"/>
    </source>
</evidence>
<proteinExistence type="inferred from homology"/>
<protein>
    <submittedName>
        <fullName evidence="9">UDP-N-acetylgalactosamine-undecaprenyl-phosphate N-acetylgalactosaminephosphotransferase</fullName>
        <ecNumber evidence="9">2.7.8.40</ecNumber>
    </submittedName>
</protein>
<dbReference type="InterPro" id="IPR003362">
    <property type="entry name" value="Bact_transf"/>
</dbReference>
<keyword evidence="10" id="KW-1185">Reference proteome</keyword>
<gene>
    <name evidence="9" type="primary">wecA</name>
    <name evidence="9" type="ORF">FLB_01870</name>
</gene>
<comment type="similarity">
    <text evidence="2">Belongs to the bacterial sugar transferase family.</text>
</comment>
<dbReference type="Proteomes" id="UP000093807">
    <property type="component" value="Unassembled WGS sequence"/>
</dbReference>
<evidence type="ECO:0000259" key="8">
    <source>
        <dbReference type="Pfam" id="PF02397"/>
    </source>
</evidence>
<dbReference type="PANTHER" id="PTHR30576">
    <property type="entry name" value="COLANIC BIOSYNTHESIS UDP-GLUCOSE LIPID CARRIER TRANSFERASE"/>
    <property type="match status" value="1"/>
</dbReference>
<dbReference type="PANTHER" id="PTHR30576:SF0">
    <property type="entry name" value="UNDECAPRENYL-PHOSPHATE N-ACETYLGALACTOSAMINYL 1-PHOSPHATE TRANSFERASE-RELATED"/>
    <property type="match status" value="1"/>
</dbReference>
<comment type="subcellular location">
    <subcellularLocation>
        <location evidence="1">Membrane</location>
        <topology evidence="1">Multi-pass membrane protein</topology>
    </subcellularLocation>
</comment>
<dbReference type="AlphaFoldDB" id="A0A199XUE5"/>
<organism evidence="9 10">
    <name type="scientific">Flavobacterium succinicans</name>
    <dbReference type="NCBI Taxonomy" id="29536"/>
    <lineage>
        <taxon>Bacteria</taxon>
        <taxon>Pseudomonadati</taxon>
        <taxon>Bacteroidota</taxon>
        <taxon>Flavobacteriia</taxon>
        <taxon>Flavobacteriales</taxon>
        <taxon>Flavobacteriaceae</taxon>
        <taxon>Flavobacterium</taxon>
    </lineage>
</organism>
<dbReference type="GO" id="GO:0016020">
    <property type="term" value="C:membrane"/>
    <property type="evidence" value="ECO:0007669"/>
    <property type="project" value="UniProtKB-SubCell"/>
</dbReference>